<accession>A0ABC8SXV0</accession>
<organism evidence="1 2">
    <name type="scientific">Ilex paraguariensis</name>
    <name type="common">yerba mate</name>
    <dbReference type="NCBI Taxonomy" id="185542"/>
    <lineage>
        <taxon>Eukaryota</taxon>
        <taxon>Viridiplantae</taxon>
        <taxon>Streptophyta</taxon>
        <taxon>Embryophyta</taxon>
        <taxon>Tracheophyta</taxon>
        <taxon>Spermatophyta</taxon>
        <taxon>Magnoliopsida</taxon>
        <taxon>eudicotyledons</taxon>
        <taxon>Gunneridae</taxon>
        <taxon>Pentapetalae</taxon>
        <taxon>asterids</taxon>
        <taxon>campanulids</taxon>
        <taxon>Aquifoliales</taxon>
        <taxon>Aquifoliaceae</taxon>
        <taxon>Ilex</taxon>
    </lineage>
</organism>
<dbReference type="PANTHER" id="PTHR48055:SF55">
    <property type="entry name" value="PROTEIN KINASE DOMAIN-CONTAINING PROTEIN"/>
    <property type="match status" value="1"/>
</dbReference>
<proteinExistence type="predicted"/>
<reference evidence="1 2" key="1">
    <citation type="submission" date="2024-02" db="EMBL/GenBank/DDBJ databases">
        <authorList>
            <person name="Vignale AGUSTIN F."/>
            <person name="Sosa J E."/>
            <person name="Modenutti C."/>
        </authorList>
    </citation>
    <scope>NUCLEOTIDE SEQUENCE [LARGE SCALE GENOMIC DNA]</scope>
</reference>
<protein>
    <submittedName>
        <fullName evidence="1">Uncharacterized protein</fullName>
    </submittedName>
</protein>
<evidence type="ECO:0000313" key="1">
    <source>
        <dbReference type="EMBL" id="CAK9162021.1"/>
    </source>
</evidence>
<evidence type="ECO:0000313" key="2">
    <source>
        <dbReference type="Proteomes" id="UP001642360"/>
    </source>
</evidence>
<gene>
    <name evidence="1" type="ORF">ILEXP_LOCUS30853</name>
</gene>
<dbReference type="InterPro" id="IPR051564">
    <property type="entry name" value="LRR_receptor-like_kinase"/>
</dbReference>
<dbReference type="AlphaFoldDB" id="A0ABC8SXV0"/>
<dbReference type="Gene3D" id="1.10.510.10">
    <property type="entry name" value="Transferase(Phosphotransferase) domain 1"/>
    <property type="match status" value="1"/>
</dbReference>
<keyword evidence="2" id="KW-1185">Reference proteome</keyword>
<dbReference type="EMBL" id="CAUOFW020003790">
    <property type="protein sequence ID" value="CAK9162021.1"/>
    <property type="molecule type" value="Genomic_DNA"/>
</dbReference>
<name>A0ABC8SXV0_9AQUA</name>
<comment type="caution">
    <text evidence="1">The sequence shown here is derived from an EMBL/GenBank/DDBJ whole genome shotgun (WGS) entry which is preliminary data.</text>
</comment>
<sequence>MVYSYDILLLQMIPAKRPTDAIFEDGLSIPNFAKTALPENIMEIVDSSLLLARKGGGGGNLDENGNEEIEIVRIGGDDPQSSGGSRMEECLVSVIEIWLLCSADLPGDRMPMSIAVDRMHKLRNSIS</sequence>
<dbReference type="PANTHER" id="PTHR48055">
    <property type="entry name" value="LEUCINE-RICH REPEAT RECEPTOR PROTEIN KINASE EMS1"/>
    <property type="match status" value="1"/>
</dbReference>
<dbReference type="Proteomes" id="UP001642360">
    <property type="component" value="Unassembled WGS sequence"/>
</dbReference>